<name>A0A1S8T1W0_9CLOT</name>
<feature type="domain" description="Thioesterase" evidence="2">
    <location>
        <begin position="17"/>
        <end position="237"/>
    </location>
</feature>
<keyword evidence="4" id="KW-1185">Reference proteome</keyword>
<protein>
    <submittedName>
        <fullName evidence="3">Linear gramicidin dehydrogenase LgrE</fullName>
        <ecNumber evidence="3">1.1.-.-</ecNumber>
    </submittedName>
</protein>
<dbReference type="OrthoDB" id="2213423at2"/>
<evidence type="ECO:0000313" key="4">
    <source>
        <dbReference type="Proteomes" id="UP000190890"/>
    </source>
</evidence>
<proteinExistence type="inferred from homology"/>
<dbReference type="AlphaFoldDB" id="A0A1S8T1W0"/>
<dbReference type="Gene3D" id="3.40.50.1820">
    <property type="entry name" value="alpha/beta hydrolase"/>
    <property type="match status" value="1"/>
</dbReference>
<dbReference type="GO" id="GO:0016491">
    <property type="term" value="F:oxidoreductase activity"/>
    <property type="evidence" value="ECO:0007669"/>
    <property type="project" value="UniProtKB-KW"/>
</dbReference>
<organism evidence="3 4">
    <name type="scientific">Clostridium puniceum</name>
    <dbReference type="NCBI Taxonomy" id="29367"/>
    <lineage>
        <taxon>Bacteria</taxon>
        <taxon>Bacillati</taxon>
        <taxon>Bacillota</taxon>
        <taxon>Clostridia</taxon>
        <taxon>Eubacteriales</taxon>
        <taxon>Clostridiaceae</taxon>
        <taxon>Clostridium</taxon>
    </lineage>
</organism>
<dbReference type="GO" id="GO:0008610">
    <property type="term" value="P:lipid biosynthetic process"/>
    <property type="evidence" value="ECO:0007669"/>
    <property type="project" value="TreeGrafter"/>
</dbReference>
<dbReference type="Pfam" id="PF00975">
    <property type="entry name" value="Thioesterase"/>
    <property type="match status" value="1"/>
</dbReference>
<dbReference type="STRING" id="29367.CLPUN_49070"/>
<dbReference type="RefSeq" id="WP_077849806.1">
    <property type="nucleotide sequence ID" value="NZ_LZZM01000228.1"/>
</dbReference>
<comment type="similarity">
    <text evidence="1">Belongs to the thioesterase family.</text>
</comment>
<dbReference type="EC" id="1.1.-.-" evidence="3"/>
<evidence type="ECO:0000313" key="3">
    <source>
        <dbReference type="EMBL" id="OOM71668.1"/>
    </source>
</evidence>
<dbReference type="Proteomes" id="UP000190890">
    <property type="component" value="Unassembled WGS sequence"/>
</dbReference>
<evidence type="ECO:0000259" key="2">
    <source>
        <dbReference type="Pfam" id="PF00975"/>
    </source>
</evidence>
<dbReference type="InterPro" id="IPR012223">
    <property type="entry name" value="TEII"/>
</dbReference>
<dbReference type="SUPFAM" id="SSF53474">
    <property type="entry name" value="alpha/beta-Hydrolases"/>
    <property type="match status" value="1"/>
</dbReference>
<dbReference type="PANTHER" id="PTHR11487:SF0">
    <property type="entry name" value="S-ACYL FATTY ACID SYNTHASE THIOESTERASE, MEDIUM CHAIN"/>
    <property type="match status" value="1"/>
</dbReference>
<dbReference type="EMBL" id="LZZM01000228">
    <property type="protein sequence ID" value="OOM71668.1"/>
    <property type="molecule type" value="Genomic_DNA"/>
</dbReference>
<gene>
    <name evidence="3" type="primary">lgrE_2</name>
    <name evidence="3" type="ORF">CLPUN_49070</name>
</gene>
<dbReference type="InterPro" id="IPR029058">
    <property type="entry name" value="AB_hydrolase_fold"/>
</dbReference>
<comment type="caution">
    <text evidence="3">The sequence shown here is derived from an EMBL/GenBank/DDBJ whole genome shotgun (WGS) entry which is preliminary data.</text>
</comment>
<accession>A0A1S8T1W0</accession>
<reference evidence="3 4" key="1">
    <citation type="submission" date="2016-05" db="EMBL/GenBank/DDBJ databases">
        <title>Microbial solvent formation.</title>
        <authorList>
            <person name="Poehlein A."/>
            <person name="Montoya Solano J.D."/>
            <person name="Flitsch S."/>
            <person name="Krabben P."/>
            <person name="Duerre P."/>
            <person name="Daniel R."/>
        </authorList>
    </citation>
    <scope>NUCLEOTIDE SEQUENCE [LARGE SCALE GENOMIC DNA]</scope>
    <source>
        <strain evidence="3 4">DSM 2619</strain>
    </source>
</reference>
<sequence length="250" mass="28986">MRDLIKNCKNIDISKTIMFCFPFAGVGAAYFNRWIKYFKDDIVVCPIHLPGREEKIMEDPYVNMELLIDDLFEEISNYSSNNIILFGHSMGAKIAYEIAKKLELASYPAKQLIISGSRVPHIPESNPIYNLPDEEFIKAIVRFDGTPKEILYNKELLKFFLPMLKADFTMDEKYHTTEVVKLSCQITAFGGISDKEADEEAMKEWKEYTKSNFKIFMFEGKHFFIRDKEAEILNIISQGIRGFKKLGEIE</sequence>
<dbReference type="PANTHER" id="PTHR11487">
    <property type="entry name" value="THIOESTERASE"/>
    <property type="match status" value="1"/>
</dbReference>
<keyword evidence="3" id="KW-0560">Oxidoreductase</keyword>
<dbReference type="InterPro" id="IPR001031">
    <property type="entry name" value="Thioesterase"/>
</dbReference>
<evidence type="ECO:0000256" key="1">
    <source>
        <dbReference type="ARBA" id="ARBA00007169"/>
    </source>
</evidence>